<accession>A0A286UXY2</accession>
<dbReference type="AlphaFoldDB" id="A0A286UXY2"/>
<dbReference type="InterPro" id="IPR007530">
    <property type="entry name" value="Aminoglycoside_adenylylTfrase"/>
</dbReference>
<reference evidence="1" key="1">
    <citation type="submission" date="2016-07" db="EMBL/GenBank/DDBJ databases">
        <authorList>
            <person name="Quesada A."/>
        </authorList>
    </citation>
    <scope>NUCLEOTIDE SEQUENCE</scope>
    <source>
        <strain evidence="1">HNA4</strain>
    </source>
</reference>
<dbReference type="NCBIfam" id="NF033221">
    <property type="entry name" value="ANT_6_Ig"/>
    <property type="match status" value="1"/>
</dbReference>
<dbReference type="Gene3D" id="3.30.460.10">
    <property type="entry name" value="Beta Polymerase, domain 2"/>
    <property type="match status" value="1"/>
</dbReference>
<dbReference type="SUPFAM" id="SSF81631">
    <property type="entry name" value="PAP/OAS1 substrate-binding domain"/>
    <property type="match status" value="1"/>
</dbReference>
<dbReference type="Pfam" id="PF04439">
    <property type="entry name" value="Adenyl_transf"/>
    <property type="match status" value="2"/>
</dbReference>
<protein>
    <submittedName>
        <fullName evidence="1">ANT(6)-Ie</fullName>
    </submittedName>
</protein>
<gene>
    <name evidence="1" type="primary">ant(6)-Ie</name>
</gene>
<dbReference type="Gene3D" id="1.20.120.330">
    <property type="entry name" value="Nucleotidyltransferases domain 2"/>
    <property type="match status" value="1"/>
</dbReference>
<dbReference type="EMBL" id="LT605200">
    <property type="protein sequence ID" value="SCD14084.1"/>
    <property type="molecule type" value="Genomic_DNA"/>
</dbReference>
<dbReference type="InterPro" id="IPR043519">
    <property type="entry name" value="NT_sf"/>
</dbReference>
<sequence length="299" mass="35469">MQNQDKFLKQFKKLALLDKNIRLVTLEGSRVNKKAKKDKYQDYDISFFVPLDKMKDFLGLNEKQNFNECKNLPKCILELEKSSYFKKILMLQMPECMEFYPPDLPQNWISFLVLFESGVRLDLTIIPLEDLKNYYEFEPLSQALLDKNGLFTHTISKAPFSITHLSQRSFDDVCNEFYFLYSCLKKALLRKQFILSNHLLNSLRKALFDLLSFKIGLNFGFEIWLGKEYTNILEFLEEKEVKIILKSFNTATLEHIKKARKKLEILFHKNAKFVAKKSDFKLFPYRKNVKRYCKILGKL</sequence>
<proteinExistence type="predicted"/>
<organism evidence="1">
    <name type="scientific">Campylobacter coli</name>
    <dbReference type="NCBI Taxonomy" id="195"/>
    <lineage>
        <taxon>Bacteria</taxon>
        <taxon>Pseudomonadati</taxon>
        <taxon>Campylobacterota</taxon>
        <taxon>Epsilonproteobacteria</taxon>
        <taxon>Campylobacterales</taxon>
        <taxon>Campylobacteraceae</taxon>
        <taxon>Campylobacter</taxon>
    </lineage>
</organism>
<name>A0A286UXY2_CAMCO</name>
<dbReference type="SUPFAM" id="SSF81301">
    <property type="entry name" value="Nucleotidyltransferase"/>
    <property type="match status" value="1"/>
</dbReference>
<evidence type="ECO:0000313" key="1">
    <source>
        <dbReference type="EMBL" id="SCD14084.1"/>
    </source>
</evidence>